<evidence type="ECO:0000256" key="5">
    <source>
        <dbReference type="ARBA" id="ARBA00022605"/>
    </source>
</evidence>
<dbReference type="CDD" id="cd00464">
    <property type="entry name" value="SK"/>
    <property type="match status" value="1"/>
</dbReference>
<comment type="catalytic activity">
    <reaction evidence="17">
        <text>7-phospho-2-dehydro-3-deoxy-D-arabino-heptonate = 3-dehydroquinate + phosphate</text>
        <dbReference type="Rhea" id="RHEA:21968"/>
        <dbReference type="ChEBI" id="CHEBI:32364"/>
        <dbReference type="ChEBI" id="CHEBI:43474"/>
        <dbReference type="ChEBI" id="CHEBI:58394"/>
        <dbReference type="EC" id="4.2.3.4"/>
    </reaction>
</comment>
<gene>
    <name evidence="17 20" type="primary">aroB</name>
    <name evidence="16" type="synonym">aroK</name>
    <name evidence="20" type="ORF">LVJ94_47050</name>
</gene>
<evidence type="ECO:0000256" key="10">
    <source>
        <dbReference type="ARBA" id="ARBA00022840"/>
    </source>
</evidence>
<feature type="binding site" evidence="17">
    <location>
        <position position="309"/>
    </location>
    <ligand>
        <name>NAD(+)</name>
        <dbReference type="ChEBI" id="CHEBI:57540"/>
    </ligand>
</feature>
<dbReference type="Gene3D" id="1.20.1090.10">
    <property type="entry name" value="Dehydroquinate synthase-like - alpha domain"/>
    <property type="match status" value="1"/>
</dbReference>
<feature type="domain" description="3-dehydroquinate synthase N-terminal" evidence="18">
    <location>
        <begin position="234"/>
        <end position="346"/>
    </location>
</feature>
<keyword evidence="7 17" id="KW-0479">Metal-binding</keyword>
<keyword evidence="16" id="KW-0460">Magnesium</keyword>
<dbReference type="PRINTS" id="PR01100">
    <property type="entry name" value="SHIKIMTKNASE"/>
</dbReference>
<feature type="binding site" evidence="16">
    <location>
        <position position="137"/>
    </location>
    <ligand>
        <name>substrate</name>
    </ligand>
</feature>
<dbReference type="NCBIfam" id="TIGR01357">
    <property type="entry name" value="aroB"/>
    <property type="match status" value="1"/>
</dbReference>
<keyword evidence="11 17" id="KW-0520">NAD</keyword>
<evidence type="ECO:0000256" key="3">
    <source>
        <dbReference type="ARBA" id="ARBA00004842"/>
    </source>
</evidence>
<dbReference type="InterPro" id="IPR031322">
    <property type="entry name" value="Shikimate/glucono_kinase"/>
</dbReference>
<dbReference type="SUPFAM" id="SSF52540">
    <property type="entry name" value="P-loop containing nucleoside triphosphate hydrolases"/>
    <property type="match status" value="1"/>
</dbReference>
<feature type="binding site" evidence="17">
    <location>
        <position position="318"/>
    </location>
    <ligand>
        <name>NAD(+)</name>
        <dbReference type="ChEBI" id="CHEBI:57540"/>
    </ligand>
</feature>
<keyword evidence="9 16" id="KW-0418">Kinase</keyword>
<keyword evidence="6 16" id="KW-0808">Transferase</keyword>
<feature type="binding site" evidence="16">
    <location>
        <position position="118"/>
    </location>
    <ligand>
        <name>ATP</name>
        <dbReference type="ChEBI" id="CHEBI:30616"/>
    </ligand>
</feature>
<evidence type="ECO:0000256" key="12">
    <source>
        <dbReference type="ARBA" id="ARBA00023141"/>
    </source>
</evidence>
<comment type="pathway">
    <text evidence="17">Metabolic intermediate biosynthesis; chorismate biosynthesis; chorismate from D-erythrose 4-phosphate and phosphoenolpyruvate: step 2/7.</text>
</comment>
<accession>A0ABZ2L0H7</accession>
<dbReference type="Gene3D" id="3.40.50.1970">
    <property type="match status" value="1"/>
</dbReference>
<dbReference type="HAMAP" id="MF_00110">
    <property type="entry name" value="DHQ_synthase"/>
    <property type="match status" value="1"/>
</dbReference>
<comment type="function">
    <text evidence="16">Catalyzes the specific phosphorylation of the 3-hydroxyl group of shikimic acid using ATP as a cosubstrate.</text>
</comment>
<evidence type="ECO:0000256" key="2">
    <source>
        <dbReference type="ARBA" id="ARBA00003485"/>
    </source>
</evidence>
<dbReference type="InterPro" id="IPR027417">
    <property type="entry name" value="P-loop_NTPase"/>
</dbReference>
<organism evidence="20 21">
    <name type="scientific">Pendulispora rubella</name>
    <dbReference type="NCBI Taxonomy" id="2741070"/>
    <lineage>
        <taxon>Bacteria</taxon>
        <taxon>Pseudomonadati</taxon>
        <taxon>Myxococcota</taxon>
        <taxon>Myxococcia</taxon>
        <taxon>Myxococcales</taxon>
        <taxon>Sorangiineae</taxon>
        <taxon>Pendulisporaceae</taxon>
        <taxon>Pendulispora</taxon>
    </lineage>
</organism>
<comment type="caution">
    <text evidence="17">Lacks conserved residue(s) required for the propagation of feature annotation.</text>
</comment>
<dbReference type="PANTHER" id="PTHR43622:SF1">
    <property type="entry name" value="3-DEHYDROQUINATE SYNTHASE"/>
    <property type="match status" value="1"/>
</dbReference>
<feature type="binding site" evidence="17">
    <location>
        <position position="351"/>
    </location>
    <ligand>
        <name>Zn(2+)</name>
        <dbReference type="ChEBI" id="CHEBI:29105"/>
    </ligand>
</feature>
<dbReference type="RefSeq" id="WP_394834090.1">
    <property type="nucleotide sequence ID" value="NZ_CP089983.1"/>
</dbReference>
<keyword evidence="8 17" id="KW-0547">Nucleotide-binding</keyword>
<comment type="cofactor">
    <cofactor evidence="1 17">
        <name>NAD(+)</name>
        <dbReference type="ChEBI" id="CHEBI:57540"/>
    </cofactor>
</comment>
<evidence type="ECO:0000256" key="9">
    <source>
        <dbReference type="ARBA" id="ARBA00022777"/>
    </source>
</evidence>
<comment type="catalytic activity">
    <reaction evidence="15 16">
        <text>shikimate + ATP = 3-phosphoshikimate + ADP + H(+)</text>
        <dbReference type="Rhea" id="RHEA:13121"/>
        <dbReference type="ChEBI" id="CHEBI:15378"/>
        <dbReference type="ChEBI" id="CHEBI:30616"/>
        <dbReference type="ChEBI" id="CHEBI:36208"/>
        <dbReference type="ChEBI" id="CHEBI:145989"/>
        <dbReference type="ChEBI" id="CHEBI:456216"/>
        <dbReference type="EC" id="2.7.1.71"/>
    </reaction>
</comment>
<keyword evidence="21" id="KW-1185">Reference proteome</keyword>
<proteinExistence type="inferred from homology"/>
<evidence type="ECO:0000256" key="13">
    <source>
        <dbReference type="ARBA" id="ARBA00023239"/>
    </source>
</evidence>
<feature type="binding site" evidence="16">
    <location>
        <position position="15"/>
    </location>
    <ligand>
        <name>Mg(2+)</name>
        <dbReference type="ChEBI" id="CHEBI:18420"/>
    </ligand>
</feature>
<dbReference type="InterPro" id="IPR016037">
    <property type="entry name" value="DHQ_synth_AroB"/>
</dbReference>
<dbReference type="EC" id="4.2.3.4" evidence="17"/>
<evidence type="ECO:0000256" key="1">
    <source>
        <dbReference type="ARBA" id="ARBA00001911"/>
    </source>
</evidence>
<evidence type="ECO:0000313" key="21">
    <source>
        <dbReference type="Proteomes" id="UP001374803"/>
    </source>
</evidence>
<comment type="similarity">
    <text evidence="16">Belongs to the shikimate kinase family.</text>
</comment>
<keyword evidence="5 17" id="KW-0028">Amino-acid biosynthesis</keyword>
<comment type="cofactor">
    <cofactor evidence="17">
        <name>Co(2+)</name>
        <dbReference type="ChEBI" id="CHEBI:48828"/>
    </cofactor>
    <cofactor evidence="17">
        <name>Zn(2+)</name>
        <dbReference type="ChEBI" id="CHEBI:29105"/>
    </cofactor>
    <text evidence="17">Binds 1 divalent metal cation per subunit. Can use either Co(2+) or Zn(2+).</text>
</comment>
<evidence type="ECO:0000256" key="7">
    <source>
        <dbReference type="ARBA" id="ARBA00022723"/>
    </source>
</evidence>
<evidence type="ECO:0000256" key="15">
    <source>
        <dbReference type="ARBA" id="ARBA00048567"/>
    </source>
</evidence>
<keyword evidence="17" id="KW-0170">Cobalt</keyword>
<evidence type="ECO:0000259" key="19">
    <source>
        <dbReference type="Pfam" id="PF24621"/>
    </source>
</evidence>
<dbReference type="InterPro" id="IPR023000">
    <property type="entry name" value="Shikimate_kinase_CS"/>
</dbReference>
<evidence type="ECO:0000313" key="20">
    <source>
        <dbReference type="EMBL" id="WXB04449.1"/>
    </source>
</evidence>
<keyword evidence="14" id="KW-0511">Multifunctional enzyme</keyword>
<evidence type="ECO:0000256" key="6">
    <source>
        <dbReference type="ARBA" id="ARBA00022679"/>
    </source>
</evidence>
<feature type="domain" description="3-dehydroquinate synthase C-terminal" evidence="19">
    <location>
        <begin position="348"/>
        <end position="490"/>
    </location>
</feature>
<dbReference type="GO" id="GO:0003856">
    <property type="term" value="F:3-dehydroquinate synthase activity"/>
    <property type="evidence" value="ECO:0007669"/>
    <property type="project" value="UniProtKB-EC"/>
</dbReference>
<dbReference type="Pfam" id="PF01202">
    <property type="entry name" value="SKI"/>
    <property type="match status" value="1"/>
</dbReference>
<feature type="binding site" evidence="17">
    <location>
        <begin position="296"/>
        <end position="297"/>
    </location>
    <ligand>
        <name>NAD(+)</name>
        <dbReference type="ChEBI" id="CHEBI:57540"/>
    </ligand>
</feature>
<sequence length="523" mass="55732">MRSIVLSGFMATGKSTVGARLAARLGLPFVDTDELITAAAGQSIPEIWKSQGEAAFRAREHEVVRSLLLDATPRVIAFGGGTVTSRELRHMALERTVLVTLTARPETIARRAGDVSGRPNLAAPDPAVRVQHLLEQRAAVYAECHQTLQTDDVDADALVDAIVPLVQRDPLAVPLGERSYVVDVTHDAPERVTDAIARLAPSSLLVVTDAHVERARGKALETALHPLTIPSTRVSLPPGEEQKVLPTVGTIWDAALGAGIDRGALVVAFGGGVVGDLAGFAASTLLRGVDCIQIPTTLLSMVDSSVGGKTGFDHPVGKNVIGAFHQPRAVIVDLAHLATLSEREFACGIAEIVKIAAIADAPLLEALEAVGPLSPQRLEGLLPIVRAAIAAKVRIVRDDERETGHQRVLLNLGHTLGHAIEAHGRFSRYRHGEAVALGTVLELELGVKLGLTPPAYVERIRTLLRRFHLPTEIAAADLAASFRFVGSDKKRRGNRIRIPFASGPGQSVVKDVTHDELRHAVLT</sequence>
<comment type="function">
    <text evidence="2 17">Catalyzes the conversion of 3-deoxy-D-arabino-heptulosonate 7-phosphate (DAHP) to dehydroquinate (DHQ).</text>
</comment>
<protein>
    <recommendedName>
        <fullName evidence="16 17">Multifunctional fusion protein</fullName>
    </recommendedName>
    <domain>
        <recommendedName>
            <fullName evidence="16">Shikimate kinase</fullName>
            <shortName evidence="16">SK</shortName>
            <ecNumber evidence="16">2.7.1.71</ecNumber>
        </recommendedName>
    </domain>
    <domain>
        <recommendedName>
            <fullName evidence="17">3-dehydroquinate synthase</fullName>
            <shortName evidence="17">DHQS</shortName>
            <ecNumber evidence="17">4.2.3.4</ecNumber>
        </recommendedName>
    </domain>
</protein>
<dbReference type="Gene3D" id="3.40.50.300">
    <property type="entry name" value="P-loop containing nucleotide triphosphate hydrolases"/>
    <property type="match status" value="1"/>
</dbReference>
<comment type="subcellular location">
    <subcellularLocation>
        <location evidence="17">Cytoplasm</location>
    </subcellularLocation>
</comment>
<dbReference type="SUPFAM" id="SSF56796">
    <property type="entry name" value="Dehydroquinate synthase-like"/>
    <property type="match status" value="1"/>
</dbReference>
<dbReference type="CDD" id="cd08195">
    <property type="entry name" value="DHQS"/>
    <property type="match status" value="1"/>
</dbReference>
<evidence type="ECO:0000256" key="14">
    <source>
        <dbReference type="ARBA" id="ARBA00023268"/>
    </source>
</evidence>
<dbReference type="Pfam" id="PF24621">
    <property type="entry name" value="DHQS_C"/>
    <property type="match status" value="1"/>
</dbReference>
<feature type="binding site" evidence="17">
    <location>
        <begin position="272"/>
        <end position="276"/>
    </location>
    <ligand>
        <name>NAD(+)</name>
        <dbReference type="ChEBI" id="CHEBI:57540"/>
    </ligand>
</feature>
<keyword evidence="4 17" id="KW-0963">Cytoplasm</keyword>
<feature type="binding site" evidence="16">
    <location>
        <begin position="11"/>
        <end position="16"/>
    </location>
    <ligand>
        <name>ATP</name>
        <dbReference type="ChEBI" id="CHEBI:30616"/>
    </ligand>
</feature>
<keyword evidence="12 17" id="KW-0057">Aromatic amino acid biosynthesis</keyword>
<dbReference type="InterPro" id="IPR030960">
    <property type="entry name" value="DHQS/DOIS_N"/>
</dbReference>
<feature type="binding site" evidence="17">
    <location>
        <position position="414"/>
    </location>
    <ligand>
        <name>Zn(2+)</name>
        <dbReference type="ChEBI" id="CHEBI:29105"/>
    </ligand>
</feature>
<dbReference type="PANTHER" id="PTHR43622">
    <property type="entry name" value="3-DEHYDROQUINATE SYNTHASE"/>
    <property type="match status" value="1"/>
</dbReference>
<keyword evidence="10 16" id="KW-0067">ATP-binding</keyword>
<keyword evidence="13 17" id="KW-0456">Lyase</keyword>
<feature type="binding site" evidence="17">
    <location>
        <position position="431"/>
    </location>
    <ligand>
        <name>Zn(2+)</name>
        <dbReference type="ChEBI" id="CHEBI:29105"/>
    </ligand>
</feature>
<evidence type="ECO:0000256" key="17">
    <source>
        <dbReference type="HAMAP-Rule" id="MF_00110"/>
    </source>
</evidence>
<comment type="pathway">
    <text evidence="3 16">Metabolic intermediate biosynthesis; chorismate biosynthesis; chorismate from D-erythrose 4-phosphate and phosphoenolpyruvate: step 5/7.</text>
</comment>
<reference evidence="20" key="1">
    <citation type="submission" date="2021-12" db="EMBL/GenBank/DDBJ databases">
        <title>Discovery of the Pendulisporaceae a myxobacterial family with distinct sporulation behavior and unique specialized metabolism.</title>
        <authorList>
            <person name="Garcia R."/>
            <person name="Popoff A."/>
            <person name="Bader C.D."/>
            <person name="Loehr J."/>
            <person name="Walesch S."/>
            <person name="Walt C."/>
            <person name="Boldt J."/>
            <person name="Bunk B."/>
            <person name="Haeckl F.J.F.P.J."/>
            <person name="Gunesch A.P."/>
            <person name="Birkelbach J."/>
            <person name="Nuebel U."/>
            <person name="Pietschmann T."/>
            <person name="Bach T."/>
            <person name="Mueller R."/>
        </authorList>
    </citation>
    <scope>NUCLEOTIDE SEQUENCE</scope>
    <source>
        <strain evidence="20">MSr11367</strain>
    </source>
</reference>
<dbReference type="HAMAP" id="MF_00109">
    <property type="entry name" value="Shikimate_kinase"/>
    <property type="match status" value="1"/>
</dbReference>
<dbReference type="InterPro" id="IPR000623">
    <property type="entry name" value="Shikimate_kinase/TSH1"/>
</dbReference>
<dbReference type="InterPro" id="IPR050071">
    <property type="entry name" value="Dehydroquinate_synthase"/>
</dbReference>
<evidence type="ECO:0000256" key="16">
    <source>
        <dbReference type="HAMAP-Rule" id="MF_00109"/>
    </source>
</evidence>
<comment type="subunit">
    <text evidence="16">Monomer.</text>
</comment>
<comment type="similarity">
    <text evidence="17">Belongs to the sugar phosphate cyclases superfamily. Dehydroquinate synthase family.</text>
</comment>
<feature type="binding site" evidence="16">
    <location>
        <position position="57"/>
    </location>
    <ligand>
        <name>substrate</name>
    </ligand>
</feature>
<feature type="binding site" evidence="16">
    <location>
        <position position="80"/>
    </location>
    <ligand>
        <name>substrate</name>
    </ligand>
</feature>
<dbReference type="Pfam" id="PF01761">
    <property type="entry name" value="DHQ_synthase"/>
    <property type="match status" value="1"/>
</dbReference>
<evidence type="ECO:0000256" key="8">
    <source>
        <dbReference type="ARBA" id="ARBA00022741"/>
    </source>
</evidence>
<evidence type="ECO:0000259" key="18">
    <source>
        <dbReference type="Pfam" id="PF01761"/>
    </source>
</evidence>
<dbReference type="Proteomes" id="UP001374803">
    <property type="component" value="Chromosome"/>
</dbReference>
<dbReference type="EMBL" id="CP089983">
    <property type="protein sequence ID" value="WXB04449.1"/>
    <property type="molecule type" value="Genomic_DNA"/>
</dbReference>
<dbReference type="PROSITE" id="PS01128">
    <property type="entry name" value="SHIKIMATE_KINASE"/>
    <property type="match status" value="1"/>
</dbReference>
<evidence type="ECO:0000256" key="4">
    <source>
        <dbReference type="ARBA" id="ARBA00022490"/>
    </source>
</evidence>
<evidence type="ECO:0000256" key="11">
    <source>
        <dbReference type="ARBA" id="ARBA00023027"/>
    </source>
</evidence>
<feature type="binding site" evidence="16">
    <location>
        <position position="33"/>
    </location>
    <ligand>
        <name>substrate</name>
    </ligand>
</feature>
<comment type="cofactor">
    <cofactor evidence="16">
        <name>Mg(2+)</name>
        <dbReference type="ChEBI" id="CHEBI:18420"/>
    </cofactor>
    <text evidence="16">Binds 1 Mg(2+) ion per subunit.</text>
</comment>
<dbReference type="EC" id="2.7.1.71" evidence="16"/>
<dbReference type="InterPro" id="IPR056179">
    <property type="entry name" value="DHQS_C"/>
</dbReference>
<keyword evidence="17" id="KW-0862">Zinc</keyword>
<name>A0ABZ2L0H7_9BACT</name>